<dbReference type="Proteomes" id="UP000803884">
    <property type="component" value="Unassembled WGS sequence"/>
</dbReference>
<keyword evidence="9" id="KW-1185">Reference proteome</keyword>
<proteinExistence type="predicted"/>
<feature type="transmembrane region" description="Helical" evidence="6">
    <location>
        <begin position="270"/>
        <end position="288"/>
    </location>
</feature>
<dbReference type="GO" id="GO:0022857">
    <property type="term" value="F:transmembrane transporter activity"/>
    <property type="evidence" value="ECO:0007669"/>
    <property type="project" value="InterPro"/>
</dbReference>
<organism evidence="8 9">
    <name type="scientific">Cladosporium halotolerans</name>
    <dbReference type="NCBI Taxonomy" id="1052096"/>
    <lineage>
        <taxon>Eukaryota</taxon>
        <taxon>Fungi</taxon>
        <taxon>Dikarya</taxon>
        <taxon>Ascomycota</taxon>
        <taxon>Pezizomycotina</taxon>
        <taxon>Dothideomycetes</taxon>
        <taxon>Dothideomycetidae</taxon>
        <taxon>Cladosporiales</taxon>
        <taxon>Cladosporiaceae</taxon>
        <taxon>Cladosporium</taxon>
    </lineage>
</organism>
<keyword evidence="5 6" id="KW-0472">Membrane</keyword>
<dbReference type="InterPro" id="IPR036259">
    <property type="entry name" value="MFS_trans_sf"/>
</dbReference>
<evidence type="ECO:0000259" key="7">
    <source>
        <dbReference type="PROSITE" id="PS50850"/>
    </source>
</evidence>
<feature type="transmembrane region" description="Helical" evidence="6">
    <location>
        <begin position="300"/>
        <end position="321"/>
    </location>
</feature>
<feature type="domain" description="Major facilitator superfamily (MFS) profile" evidence="7">
    <location>
        <begin position="1"/>
        <end position="398"/>
    </location>
</feature>
<dbReference type="PRINTS" id="PR01035">
    <property type="entry name" value="TCRTETA"/>
</dbReference>
<keyword evidence="2" id="KW-0813">Transport</keyword>
<feature type="transmembrane region" description="Helical" evidence="6">
    <location>
        <begin position="198"/>
        <end position="218"/>
    </location>
</feature>
<evidence type="ECO:0000256" key="4">
    <source>
        <dbReference type="ARBA" id="ARBA00022989"/>
    </source>
</evidence>
<feature type="transmembrane region" description="Helical" evidence="6">
    <location>
        <begin position="47"/>
        <end position="66"/>
    </location>
</feature>
<dbReference type="InterPro" id="IPR020846">
    <property type="entry name" value="MFS_dom"/>
</dbReference>
<dbReference type="AlphaFoldDB" id="A0AB34KHB0"/>
<feature type="transmembrane region" description="Helical" evidence="6">
    <location>
        <begin position="104"/>
        <end position="127"/>
    </location>
</feature>
<evidence type="ECO:0000256" key="6">
    <source>
        <dbReference type="SAM" id="Phobius"/>
    </source>
</evidence>
<feature type="transmembrane region" description="Helical" evidence="6">
    <location>
        <begin position="147"/>
        <end position="169"/>
    </location>
</feature>
<evidence type="ECO:0000256" key="3">
    <source>
        <dbReference type="ARBA" id="ARBA00022692"/>
    </source>
</evidence>
<name>A0AB34KHB0_9PEZI</name>
<evidence type="ECO:0000313" key="8">
    <source>
        <dbReference type="EMBL" id="KAL1583356.1"/>
    </source>
</evidence>
<feature type="transmembrane region" description="Helical" evidence="6">
    <location>
        <begin position="72"/>
        <end position="92"/>
    </location>
</feature>
<evidence type="ECO:0000256" key="5">
    <source>
        <dbReference type="ARBA" id="ARBA00023136"/>
    </source>
</evidence>
<dbReference type="GO" id="GO:0016020">
    <property type="term" value="C:membrane"/>
    <property type="evidence" value="ECO:0007669"/>
    <property type="project" value="UniProtKB-SubCell"/>
</dbReference>
<dbReference type="Gene3D" id="1.20.1250.20">
    <property type="entry name" value="MFS general substrate transporter like domains"/>
    <property type="match status" value="1"/>
</dbReference>
<keyword evidence="3 6" id="KW-0812">Transmembrane</keyword>
<dbReference type="InterPro" id="IPR001958">
    <property type="entry name" value="Tet-R_TetA/multi-R_MdtG-like"/>
</dbReference>
<gene>
    <name evidence="8" type="ORF">WHR41_08009</name>
</gene>
<sequence>MVERVGHQLPQNVGFWTGTIESLFSLVQMLLIIVYGRIADRLGRKPVLVFSLAGIAVASALFGLSSTLWQMIVFRCLAGLFAGSSVTIRAMLSENSTKATQAKSFGWFMFARNLGIFFGPALGGALANPASQYSIFQDVRFFEKYPYALPGFVSGAFCLSTAIVSYFCLDETLPSRSSAAGPPPPETTTRELLKAPGIAIVIYIYSHVMLQALAYTAVNPVAQYTPIHLGGLGFSPKLISLALALAGASQALWMLLAFPYLQRRTSTGTVLRGCCIAWPFMMACYPILNELRRADLQAAFWTLGAVCTFFGSGVAMSFACVQLCLNDVAPSPGTLATLNAVALTVNSGLRAVAPVGMTSLYALGIKGGWLHGQLGWIILIAMAVMLNVSVRWLPERAEGDLHHKIKVVGDEER</sequence>
<dbReference type="EMBL" id="JAAQHG020000036">
    <property type="protein sequence ID" value="KAL1583356.1"/>
    <property type="molecule type" value="Genomic_DNA"/>
</dbReference>
<keyword evidence="4 6" id="KW-1133">Transmembrane helix</keyword>
<feature type="transmembrane region" description="Helical" evidence="6">
    <location>
        <begin position="373"/>
        <end position="394"/>
    </location>
</feature>
<dbReference type="PANTHER" id="PTHR23504">
    <property type="entry name" value="MAJOR FACILITATOR SUPERFAMILY DOMAIN-CONTAINING PROTEIN 10"/>
    <property type="match status" value="1"/>
</dbReference>
<dbReference type="Pfam" id="PF07690">
    <property type="entry name" value="MFS_1"/>
    <property type="match status" value="1"/>
</dbReference>
<feature type="transmembrane region" description="Helical" evidence="6">
    <location>
        <begin position="13"/>
        <end position="35"/>
    </location>
</feature>
<dbReference type="InterPro" id="IPR011701">
    <property type="entry name" value="MFS"/>
</dbReference>
<evidence type="ECO:0000256" key="2">
    <source>
        <dbReference type="ARBA" id="ARBA00022448"/>
    </source>
</evidence>
<feature type="transmembrane region" description="Helical" evidence="6">
    <location>
        <begin position="238"/>
        <end position="258"/>
    </location>
</feature>
<evidence type="ECO:0000313" key="9">
    <source>
        <dbReference type="Proteomes" id="UP000803884"/>
    </source>
</evidence>
<reference evidence="8 9" key="1">
    <citation type="journal article" date="2020" name="Microbiol. Resour. Announc.">
        <title>Draft Genome Sequence of a Cladosporium Species Isolated from the Mesophotic Ascidian Didemnum maculosum.</title>
        <authorList>
            <person name="Gioti A."/>
            <person name="Siaperas R."/>
            <person name="Nikolaivits E."/>
            <person name="Le Goff G."/>
            <person name="Ouazzani J."/>
            <person name="Kotoulas G."/>
            <person name="Topakas E."/>
        </authorList>
    </citation>
    <scope>NUCLEOTIDE SEQUENCE [LARGE SCALE GENOMIC DNA]</scope>
    <source>
        <strain evidence="8 9">TM138-S3</strain>
    </source>
</reference>
<comment type="subcellular location">
    <subcellularLocation>
        <location evidence="1">Membrane</location>
        <topology evidence="1">Multi-pass membrane protein</topology>
    </subcellularLocation>
</comment>
<dbReference type="RefSeq" id="XP_069226463.1">
    <property type="nucleotide sequence ID" value="XM_069376613.1"/>
</dbReference>
<comment type="caution">
    <text evidence="8">The sequence shown here is derived from an EMBL/GenBank/DDBJ whole genome shotgun (WGS) entry which is preliminary data.</text>
</comment>
<feature type="transmembrane region" description="Helical" evidence="6">
    <location>
        <begin position="333"/>
        <end position="353"/>
    </location>
</feature>
<evidence type="ECO:0000256" key="1">
    <source>
        <dbReference type="ARBA" id="ARBA00004141"/>
    </source>
</evidence>
<dbReference type="CDD" id="cd17330">
    <property type="entry name" value="MFS_SLC46_TetA_like"/>
    <property type="match status" value="1"/>
</dbReference>
<dbReference type="PROSITE" id="PS50850">
    <property type="entry name" value="MFS"/>
    <property type="match status" value="1"/>
</dbReference>
<protein>
    <recommendedName>
        <fullName evidence="7">Major facilitator superfamily (MFS) profile domain-containing protein</fullName>
    </recommendedName>
</protein>
<dbReference type="SUPFAM" id="SSF103473">
    <property type="entry name" value="MFS general substrate transporter"/>
    <property type="match status" value="1"/>
</dbReference>
<accession>A0AB34KHB0</accession>
<dbReference type="GeneID" id="96009451"/>
<dbReference type="PANTHER" id="PTHR23504:SF3">
    <property type="entry name" value="MAJOR FACILITATOR SUPERFAMILY (MFS) PROFILE DOMAIN-CONTAINING PROTEIN"/>
    <property type="match status" value="1"/>
</dbReference>